<evidence type="ECO:0000259" key="2">
    <source>
        <dbReference type="Pfam" id="PF07238"/>
    </source>
</evidence>
<dbReference type="AlphaFoldDB" id="A0A0P7Z6M5"/>
<comment type="caution">
    <text evidence="3">The sequence shown here is derived from an EMBL/GenBank/DDBJ whole genome shotgun (WGS) entry which is preliminary data.</text>
</comment>
<protein>
    <submittedName>
        <fullName evidence="3">PilZ domain</fullName>
    </submittedName>
</protein>
<accession>A0A0P7Z6M5</accession>
<dbReference type="InterPro" id="IPR009875">
    <property type="entry name" value="PilZ_domain"/>
</dbReference>
<feature type="compositionally biased region" description="Polar residues" evidence="1">
    <location>
        <begin position="1"/>
        <end position="13"/>
    </location>
</feature>
<dbReference type="STRING" id="1305731.GCA_000934705_01286"/>
<evidence type="ECO:0000313" key="3">
    <source>
        <dbReference type="EMBL" id="KPQ30158.1"/>
    </source>
</evidence>
<feature type="domain" description="PilZ" evidence="2">
    <location>
        <begin position="50"/>
        <end position="121"/>
    </location>
</feature>
<dbReference type="GO" id="GO:0035438">
    <property type="term" value="F:cyclic-di-GMP binding"/>
    <property type="evidence" value="ECO:0007669"/>
    <property type="project" value="InterPro"/>
</dbReference>
<feature type="region of interest" description="Disordered" evidence="1">
    <location>
        <begin position="1"/>
        <end position="23"/>
    </location>
</feature>
<feature type="region of interest" description="Disordered" evidence="1">
    <location>
        <begin position="32"/>
        <end position="51"/>
    </location>
</feature>
<dbReference type="Pfam" id="PF07238">
    <property type="entry name" value="PilZ"/>
    <property type="match status" value="1"/>
</dbReference>
<sequence>MTDDNYQFGTSRSLPKGKDKREDYRLTARARAWIQRESPEPGSDQSELARESTLECQIRDISARGLSLVSAEPLTVNSLLMAEVSLGHQAKAFALMVEVMWCRQTDEGNLIGIQVLASDDTDYLDWMDAVATALSEG</sequence>
<organism evidence="3 4">
    <name type="scientific">Marinobacter excellens HL-55</name>
    <dbReference type="NCBI Taxonomy" id="1305731"/>
    <lineage>
        <taxon>Bacteria</taxon>
        <taxon>Pseudomonadati</taxon>
        <taxon>Pseudomonadota</taxon>
        <taxon>Gammaproteobacteria</taxon>
        <taxon>Pseudomonadales</taxon>
        <taxon>Marinobacteraceae</taxon>
        <taxon>Marinobacter</taxon>
    </lineage>
</organism>
<dbReference type="OrthoDB" id="6182366at2"/>
<gene>
    <name evidence="3" type="ORF">HLUCCX14_03475</name>
</gene>
<dbReference type="Gene3D" id="2.40.10.220">
    <property type="entry name" value="predicted glycosyltransferase like domains"/>
    <property type="match status" value="1"/>
</dbReference>
<reference evidence="3 4" key="1">
    <citation type="submission" date="2015-09" db="EMBL/GenBank/DDBJ databases">
        <title>Identification and resolution of microdiversity through metagenomic sequencing of parallel consortia.</title>
        <authorList>
            <person name="Nelson W.C."/>
            <person name="Romine M.F."/>
            <person name="Lindemann S.R."/>
        </authorList>
    </citation>
    <scope>NUCLEOTIDE SEQUENCE [LARGE SCALE GENOMIC DNA]</scope>
    <source>
        <strain evidence="3">HL-55</strain>
    </source>
</reference>
<dbReference type="SUPFAM" id="SSF141371">
    <property type="entry name" value="PilZ domain-like"/>
    <property type="match status" value="1"/>
</dbReference>
<dbReference type="PATRIC" id="fig|1305731.5.peg.2602"/>
<proteinExistence type="predicted"/>
<evidence type="ECO:0000256" key="1">
    <source>
        <dbReference type="SAM" id="MobiDB-lite"/>
    </source>
</evidence>
<dbReference type="Proteomes" id="UP000050416">
    <property type="component" value="Unassembled WGS sequence"/>
</dbReference>
<evidence type="ECO:0000313" key="4">
    <source>
        <dbReference type="Proteomes" id="UP000050416"/>
    </source>
</evidence>
<dbReference type="EMBL" id="LJZQ01000003">
    <property type="protein sequence ID" value="KPQ30158.1"/>
    <property type="molecule type" value="Genomic_DNA"/>
</dbReference>
<name>A0A0P7Z6M5_9GAMM</name>